<dbReference type="Pfam" id="PF20431">
    <property type="entry name" value="E_motif"/>
    <property type="match status" value="1"/>
</dbReference>
<dbReference type="InterPro" id="IPR046960">
    <property type="entry name" value="PPR_At4g14850-like_plant"/>
</dbReference>
<dbReference type="NCBIfam" id="TIGR00756">
    <property type="entry name" value="PPR"/>
    <property type="match status" value="4"/>
</dbReference>
<evidence type="ECO:0000256" key="2">
    <source>
        <dbReference type="ARBA" id="ARBA00061659"/>
    </source>
</evidence>
<feature type="repeat" description="PPR" evidence="3">
    <location>
        <begin position="144"/>
        <end position="174"/>
    </location>
</feature>
<dbReference type="EMBL" id="LEKV01005138">
    <property type="protein sequence ID" value="KVH89797.1"/>
    <property type="molecule type" value="Genomic_DNA"/>
</dbReference>
<dbReference type="GO" id="GO:0005737">
    <property type="term" value="C:cytoplasm"/>
    <property type="evidence" value="ECO:0007669"/>
    <property type="project" value="UniProtKB-ARBA"/>
</dbReference>
<proteinExistence type="inferred from homology"/>
<keyword evidence="5" id="KW-1185">Reference proteome</keyword>
<evidence type="ECO:0000256" key="1">
    <source>
        <dbReference type="ARBA" id="ARBA00022737"/>
    </source>
</evidence>
<dbReference type="Gene3D" id="1.25.40.10">
    <property type="entry name" value="Tetratricopeptide repeat domain"/>
    <property type="match status" value="3"/>
</dbReference>
<organism evidence="4 5">
    <name type="scientific">Cynara cardunculus var. scolymus</name>
    <name type="common">Globe artichoke</name>
    <name type="synonym">Cynara scolymus</name>
    <dbReference type="NCBI Taxonomy" id="59895"/>
    <lineage>
        <taxon>Eukaryota</taxon>
        <taxon>Viridiplantae</taxon>
        <taxon>Streptophyta</taxon>
        <taxon>Embryophyta</taxon>
        <taxon>Tracheophyta</taxon>
        <taxon>Spermatophyta</taxon>
        <taxon>Magnoliopsida</taxon>
        <taxon>eudicotyledons</taxon>
        <taxon>Gunneridae</taxon>
        <taxon>Pentapetalae</taxon>
        <taxon>asterids</taxon>
        <taxon>campanulids</taxon>
        <taxon>Asterales</taxon>
        <taxon>Asteraceae</taxon>
        <taxon>Carduoideae</taxon>
        <taxon>Cardueae</taxon>
        <taxon>Carduinae</taxon>
        <taxon>Cynara</taxon>
    </lineage>
</organism>
<feature type="repeat" description="PPR" evidence="3">
    <location>
        <begin position="282"/>
        <end position="312"/>
    </location>
</feature>
<evidence type="ECO:0000313" key="4">
    <source>
        <dbReference type="EMBL" id="KVH89797.1"/>
    </source>
</evidence>
<keyword evidence="1" id="KW-0677">Repeat</keyword>
<dbReference type="AlphaFoldDB" id="A0A118JSU3"/>
<feature type="repeat" description="PPR" evidence="3">
    <location>
        <begin position="384"/>
        <end position="414"/>
    </location>
</feature>
<protein>
    <submittedName>
        <fullName evidence="4">Pentatricopeptide repeat-containing protein</fullName>
    </submittedName>
</protein>
<dbReference type="OMA" id="RNGVMGM"/>
<gene>
    <name evidence="4" type="ORF">Ccrd_008208</name>
</gene>
<dbReference type="GO" id="GO:0003723">
    <property type="term" value="F:RNA binding"/>
    <property type="evidence" value="ECO:0007669"/>
    <property type="project" value="InterPro"/>
</dbReference>
<comment type="similarity">
    <text evidence="2">Belongs to the PPR family. PCMP-E subfamily.</text>
</comment>
<feature type="repeat" description="PPR" evidence="3">
    <location>
        <begin position="175"/>
        <end position="209"/>
    </location>
</feature>
<dbReference type="Proteomes" id="UP000243975">
    <property type="component" value="Unassembled WGS sequence"/>
</dbReference>
<dbReference type="PANTHER" id="PTHR47926:SF497">
    <property type="entry name" value="TETRATRICOPEPTIDE-LIKE HELICAL DOMAIN SUPERFAMILY"/>
    <property type="match status" value="1"/>
</dbReference>
<dbReference type="GO" id="GO:0016556">
    <property type="term" value="P:mRNA modification"/>
    <property type="evidence" value="ECO:0007669"/>
    <property type="project" value="UniProtKB-ARBA"/>
</dbReference>
<dbReference type="InterPro" id="IPR046848">
    <property type="entry name" value="E_motif"/>
</dbReference>
<dbReference type="FunFam" id="1.25.40.10:FF:000277">
    <property type="entry name" value="Pentatricopeptide repeat-containing protein, mitochondrial"/>
    <property type="match status" value="1"/>
</dbReference>
<dbReference type="Pfam" id="PF12854">
    <property type="entry name" value="PPR_1"/>
    <property type="match status" value="1"/>
</dbReference>
<feature type="repeat" description="PPR" evidence="3">
    <location>
        <begin position="313"/>
        <end position="347"/>
    </location>
</feature>
<comment type="caution">
    <text evidence="4">The sequence shown here is derived from an EMBL/GenBank/DDBJ whole genome shotgun (WGS) entry which is preliminary data.</text>
</comment>
<evidence type="ECO:0000313" key="5">
    <source>
        <dbReference type="Proteomes" id="UP000243975"/>
    </source>
</evidence>
<reference evidence="4 5" key="1">
    <citation type="journal article" date="2016" name="Sci. Rep.">
        <title>The genome sequence of the outbreeding globe artichoke constructed de novo incorporating a phase-aware low-pass sequencing strategy of F1 progeny.</title>
        <authorList>
            <person name="Scaglione D."/>
            <person name="Reyes-Chin-Wo S."/>
            <person name="Acquadro A."/>
            <person name="Froenicke L."/>
            <person name="Portis E."/>
            <person name="Beitel C."/>
            <person name="Tirone M."/>
            <person name="Mauro R."/>
            <person name="Lo Monaco A."/>
            <person name="Mauromicale G."/>
            <person name="Faccioli P."/>
            <person name="Cattivelli L."/>
            <person name="Rieseberg L."/>
            <person name="Michelmore R."/>
            <person name="Lanteri S."/>
        </authorList>
    </citation>
    <scope>NUCLEOTIDE SEQUENCE [LARGE SCALE GENOMIC DNA]</scope>
    <source>
        <strain evidence="4">2C</strain>
    </source>
</reference>
<dbReference type="PROSITE" id="PS51375">
    <property type="entry name" value="PPR"/>
    <property type="match status" value="5"/>
</dbReference>
<dbReference type="OrthoDB" id="726582at2759"/>
<dbReference type="PANTHER" id="PTHR47926">
    <property type="entry name" value="PENTATRICOPEPTIDE REPEAT-CONTAINING PROTEIN"/>
    <property type="match status" value="1"/>
</dbReference>
<dbReference type="InterPro" id="IPR002885">
    <property type="entry name" value="PPR_rpt"/>
</dbReference>
<evidence type="ECO:0000256" key="3">
    <source>
        <dbReference type="PROSITE-ProRule" id="PRU00708"/>
    </source>
</evidence>
<name>A0A118JSU3_CYNCS</name>
<dbReference type="Gramene" id="KVH89797">
    <property type="protein sequence ID" value="KVH89797"/>
    <property type="gene ID" value="Ccrd_008208"/>
</dbReference>
<dbReference type="Pfam" id="PF01535">
    <property type="entry name" value="PPR"/>
    <property type="match status" value="6"/>
</dbReference>
<accession>A0A118JSU3</accession>
<dbReference type="InterPro" id="IPR011990">
    <property type="entry name" value="TPR-like_helical_dom_sf"/>
</dbReference>
<sequence length="533" mass="59140">MSPCLSTLRFLLDRCSKKENLIAQIHAQAITQGLFRTHQDFACKLLNIYARKLNNPIKAHRIFDQILNPDIVSWTCLMSLYLHTQVQQPLKTLSLFSDMIVSMGLNPDGHCIVAALSACGSAKNLVVGRIVHAMVLRYELGGEGPIISNALIDLYSRNGRIDLARRVFDLMVAKDVASWTSLVNGYIMCGDIVSAGQLFDEMPVRNVISWTAMIVGYVRNKNVISGLKLFQEMRTEGGGGDYDSPTSITIVSVLSGCADVGALDFGGSLHGYINKIPSLVTDVSVNNALIDLYAKGGSLEFAKKVFSEMPQKDVFSWTSMISGLALHGEGRSTVIVFGNMVSSGLIPNEITFLSVLSACGHEGLIKEGQSLFDIMVHQYGLKPTIKHYGCMVDLLCRAGHLDEALELIEMMPLEPDAVIWRSVLSGCMIKRDLRLAEMAAKRVLGLEPYDDGVYVLLWNVYRLTNKWEDALKTRKMMRTQKIKKQPGCSWIEINGLVHEFTAENIIHQFGTDINTILEVICEQCRPIDDLFIL</sequence>